<protein>
    <submittedName>
        <fullName evidence="1">Uncharacterized protein</fullName>
    </submittedName>
</protein>
<evidence type="ECO:0000313" key="1">
    <source>
        <dbReference type="EMBL" id="PKI38706.1"/>
    </source>
</evidence>
<dbReference type="AlphaFoldDB" id="A0A2I0I5L2"/>
<accession>A0A2I0I5L2</accession>
<dbReference type="EMBL" id="PGOL01004036">
    <property type="protein sequence ID" value="PKI38706.1"/>
    <property type="molecule type" value="Genomic_DNA"/>
</dbReference>
<proteinExistence type="predicted"/>
<dbReference type="Proteomes" id="UP000233551">
    <property type="component" value="Unassembled WGS sequence"/>
</dbReference>
<name>A0A2I0I5L2_PUNGR</name>
<reference evidence="1 2" key="1">
    <citation type="submission" date="2017-11" db="EMBL/GenBank/DDBJ databases">
        <title>De-novo sequencing of pomegranate (Punica granatum L.) genome.</title>
        <authorList>
            <person name="Akparov Z."/>
            <person name="Amiraslanov A."/>
            <person name="Hajiyeva S."/>
            <person name="Abbasov M."/>
            <person name="Kaur K."/>
            <person name="Hamwieh A."/>
            <person name="Solovyev V."/>
            <person name="Salamov A."/>
            <person name="Braich B."/>
            <person name="Kosarev P."/>
            <person name="Mahmoud A."/>
            <person name="Hajiyev E."/>
            <person name="Babayeva S."/>
            <person name="Izzatullayeva V."/>
            <person name="Mammadov A."/>
            <person name="Mammadov A."/>
            <person name="Sharifova S."/>
            <person name="Ojaghi J."/>
            <person name="Eynullazada K."/>
            <person name="Bayramov B."/>
            <person name="Abdulazimova A."/>
            <person name="Shahmuradov I."/>
        </authorList>
    </citation>
    <scope>NUCLEOTIDE SEQUENCE [LARGE SCALE GENOMIC DNA]</scope>
    <source>
        <strain evidence="2">cv. AG2017</strain>
        <tissue evidence="1">Leaf</tissue>
    </source>
</reference>
<keyword evidence="2" id="KW-1185">Reference proteome</keyword>
<evidence type="ECO:0000313" key="2">
    <source>
        <dbReference type="Proteomes" id="UP000233551"/>
    </source>
</evidence>
<comment type="caution">
    <text evidence="1">The sequence shown here is derived from an EMBL/GenBank/DDBJ whole genome shotgun (WGS) entry which is preliminary data.</text>
</comment>
<sequence length="106" mass="12136">MLKLVISHSSNLIAWSLDSDIQFSWRLAMMAVAIRSIPGLATYPRLSSSLGLTFRGLFTSSVIRESSWKWELRLLDLKKLNREREIVVADEEDFLLTLELPPMAEN</sequence>
<organism evidence="1 2">
    <name type="scientific">Punica granatum</name>
    <name type="common">Pomegranate</name>
    <dbReference type="NCBI Taxonomy" id="22663"/>
    <lineage>
        <taxon>Eukaryota</taxon>
        <taxon>Viridiplantae</taxon>
        <taxon>Streptophyta</taxon>
        <taxon>Embryophyta</taxon>
        <taxon>Tracheophyta</taxon>
        <taxon>Spermatophyta</taxon>
        <taxon>Magnoliopsida</taxon>
        <taxon>eudicotyledons</taxon>
        <taxon>Gunneridae</taxon>
        <taxon>Pentapetalae</taxon>
        <taxon>rosids</taxon>
        <taxon>malvids</taxon>
        <taxon>Myrtales</taxon>
        <taxon>Lythraceae</taxon>
        <taxon>Punica</taxon>
    </lineage>
</organism>
<gene>
    <name evidence="1" type="ORF">CRG98_040914</name>
</gene>